<comment type="caution">
    <text evidence="1">The sequence shown here is derived from an EMBL/GenBank/DDBJ whole genome shotgun (WGS) entry which is preliminary data.</text>
</comment>
<dbReference type="RefSeq" id="WP_284243561.1">
    <property type="nucleotide sequence ID" value="NZ_BSST01000001.1"/>
</dbReference>
<dbReference type="InterPro" id="IPR007433">
    <property type="entry name" value="DUF481"/>
</dbReference>
<evidence type="ECO:0000313" key="1">
    <source>
        <dbReference type="EMBL" id="GLX77678.1"/>
    </source>
</evidence>
<name>A0ABQ6GNV6_9GAMM</name>
<proteinExistence type="predicted"/>
<gene>
    <name evidence="1" type="ORF">tinsulaeT_10180</name>
</gene>
<sequence length="257" mass="29016">MNHKLILATLCCLPLIGHAEEAEKEQSLITASAELGMLYKTGNTKSADIKTGFDFKYEKDLWRSTVALDLLVKKTEKEDENGDEHFDTTDQKWTFDSKTNYTLDTNSKNYVYGAVSYEDNRFSGFDNQSSVSAGWGREWFKNEKASFFADIGPGYKRDVTAATEDMDSETKSAFIIQAQALYLRKINEHVEFKQTLSAKYAPKSGENSKYKAETSITTKLIETLALKFAFIIDHNTKVDDGVENTDTQTALTLVYSF</sequence>
<organism evidence="1 2">
    <name type="scientific">Thalassotalea insulae</name>
    <dbReference type="NCBI Taxonomy" id="2056778"/>
    <lineage>
        <taxon>Bacteria</taxon>
        <taxon>Pseudomonadati</taxon>
        <taxon>Pseudomonadota</taxon>
        <taxon>Gammaproteobacteria</taxon>
        <taxon>Alteromonadales</taxon>
        <taxon>Colwelliaceae</taxon>
        <taxon>Thalassotalea</taxon>
    </lineage>
</organism>
<dbReference type="EMBL" id="BSST01000001">
    <property type="protein sequence ID" value="GLX77678.1"/>
    <property type="molecule type" value="Genomic_DNA"/>
</dbReference>
<accession>A0ABQ6GNV6</accession>
<evidence type="ECO:0000313" key="2">
    <source>
        <dbReference type="Proteomes" id="UP001157186"/>
    </source>
</evidence>
<protein>
    <recommendedName>
        <fullName evidence="3">DUF481 domain-containing protein</fullName>
    </recommendedName>
</protein>
<reference evidence="1 2" key="1">
    <citation type="submission" date="2023-03" db="EMBL/GenBank/DDBJ databases">
        <title>Draft genome sequence of Thalassotalea insulae KCTC 62186T.</title>
        <authorList>
            <person name="Sawabe T."/>
        </authorList>
    </citation>
    <scope>NUCLEOTIDE SEQUENCE [LARGE SCALE GENOMIC DNA]</scope>
    <source>
        <strain evidence="1 2">KCTC 62186</strain>
    </source>
</reference>
<dbReference type="Pfam" id="PF04338">
    <property type="entry name" value="DUF481"/>
    <property type="match status" value="1"/>
</dbReference>
<dbReference type="Proteomes" id="UP001157186">
    <property type="component" value="Unassembled WGS sequence"/>
</dbReference>
<evidence type="ECO:0008006" key="3">
    <source>
        <dbReference type="Google" id="ProtNLM"/>
    </source>
</evidence>
<keyword evidence="2" id="KW-1185">Reference proteome</keyword>